<feature type="domain" description="RNase H type-1" evidence="1">
    <location>
        <begin position="4"/>
        <end position="99"/>
    </location>
</feature>
<gene>
    <name evidence="2" type="ORF">glysoja_048187</name>
</gene>
<evidence type="ECO:0000313" key="2">
    <source>
        <dbReference type="EMBL" id="KHN47487.1"/>
    </source>
</evidence>
<dbReference type="EMBL" id="KN640678">
    <property type="protein sequence ID" value="KHN47487.1"/>
    <property type="molecule type" value="Genomic_DNA"/>
</dbReference>
<sequence>VKLNLDGSSLDDLGPSGFGGIMQDSQGLWLFGFYRYCGYTRNMHAELLAILNRMHHIWNNGFRHNIIEIDFLASIHLIEQQSLSLHLFVMMVTSIKSLLALQWEV</sequence>
<feature type="non-terminal residue" evidence="2">
    <location>
        <position position="1"/>
    </location>
</feature>
<dbReference type="CDD" id="cd06222">
    <property type="entry name" value="RNase_H_like"/>
    <property type="match status" value="1"/>
</dbReference>
<dbReference type="InterPro" id="IPR012337">
    <property type="entry name" value="RNaseH-like_sf"/>
</dbReference>
<dbReference type="GO" id="GO:0003676">
    <property type="term" value="F:nucleic acid binding"/>
    <property type="evidence" value="ECO:0007669"/>
    <property type="project" value="InterPro"/>
</dbReference>
<protein>
    <recommendedName>
        <fullName evidence="1">RNase H type-1 domain-containing protein</fullName>
    </recommendedName>
</protein>
<dbReference type="InterPro" id="IPR053151">
    <property type="entry name" value="RNase_H-like"/>
</dbReference>
<feature type="non-terminal residue" evidence="2">
    <location>
        <position position="105"/>
    </location>
</feature>
<dbReference type="InterPro" id="IPR044730">
    <property type="entry name" value="RNase_H-like_dom_plant"/>
</dbReference>
<dbReference type="Gene3D" id="3.30.420.10">
    <property type="entry name" value="Ribonuclease H-like superfamily/Ribonuclease H"/>
    <property type="match status" value="1"/>
</dbReference>
<dbReference type="Pfam" id="PF13456">
    <property type="entry name" value="RVT_3"/>
    <property type="match status" value="1"/>
</dbReference>
<proteinExistence type="predicted"/>
<dbReference type="GO" id="GO:0004523">
    <property type="term" value="F:RNA-DNA hybrid ribonuclease activity"/>
    <property type="evidence" value="ECO:0007669"/>
    <property type="project" value="InterPro"/>
</dbReference>
<dbReference type="InterPro" id="IPR036397">
    <property type="entry name" value="RNaseH_sf"/>
</dbReference>
<dbReference type="PANTHER" id="PTHR47723">
    <property type="entry name" value="OS05G0353850 PROTEIN"/>
    <property type="match status" value="1"/>
</dbReference>
<dbReference type="InterPro" id="IPR002156">
    <property type="entry name" value="RNaseH_domain"/>
</dbReference>
<organism evidence="2">
    <name type="scientific">Glycine soja</name>
    <name type="common">Wild soybean</name>
    <dbReference type="NCBI Taxonomy" id="3848"/>
    <lineage>
        <taxon>Eukaryota</taxon>
        <taxon>Viridiplantae</taxon>
        <taxon>Streptophyta</taxon>
        <taxon>Embryophyta</taxon>
        <taxon>Tracheophyta</taxon>
        <taxon>Spermatophyta</taxon>
        <taxon>Magnoliopsida</taxon>
        <taxon>eudicotyledons</taxon>
        <taxon>Gunneridae</taxon>
        <taxon>Pentapetalae</taxon>
        <taxon>rosids</taxon>
        <taxon>fabids</taxon>
        <taxon>Fabales</taxon>
        <taxon>Fabaceae</taxon>
        <taxon>Papilionoideae</taxon>
        <taxon>50 kb inversion clade</taxon>
        <taxon>NPAAA clade</taxon>
        <taxon>indigoferoid/millettioid clade</taxon>
        <taxon>Phaseoleae</taxon>
        <taxon>Glycine</taxon>
        <taxon>Glycine subgen. Soja</taxon>
    </lineage>
</organism>
<dbReference type="SUPFAM" id="SSF53098">
    <property type="entry name" value="Ribonuclease H-like"/>
    <property type="match status" value="1"/>
</dbReference>
<dbReference type="AlphaFoldDB" id="A0A0B2STA8"/>
<dbReference type="Proteomes" id="UP000053555">
    <property type="component" value="Unassembled WGS sequence"/>
</dbReference>
<reference evidence="2" key="1">
    <citation type="submission" date="2014-07" db="EMBL/GenBank/DDBJ databases">
        <title>Identification of a novel salt tolerance gene in wild soybean by whole-genome sequencing.</title>
        <authorList>
            <person name="Lam H.-M."/>
            <person name="Qi X."/>
            <person name="Li M.-W."/>
            <person name="Liu X."/>
            <person name="Xie M."/>
            <person name="Ni M."/>
            <person name="Xu X."/>
        </authorList>
    </citation>
    <scope>NUCLEOTIDE SEQUENCE [LARGE SCALE GENOMIC DNA]</scope>
    <source>
        <tissue evidence="2">Root</tissue>
    </source>
</reference>
<name>A0A0B2STA8_GLYSO</name>
<dbReference type="PANTHER" id="PTHR47723:SF19">
    <property type="entry name" value="POLYNUCLEOTIDYL TRANSFERASE, RIBONUCLEASE H-LIKE SUPERFAMILY PROTEIN"/>
    <property type="match status" value="1"/>
</dbReference>
<accession>A0A0B2STA8</accession>
<evidence type="ECO:0000259" key="1">
    <source>
        <dbReference type="Pfam" id="PF13456"/>
    </source>
</evidence>